<keyword evidence="1" id="KW-0812">Transmembrane</keyword>
<name>A0ABS7Y1B9_9FLAO</name>
<comment type="caution">
    <text evidence="2">The sequence shown here is derived from an EMBL/GenBank/DDBJ whole genome shotgun (WGS) entry which is preliminary data.</text>
</comment>
<dbReference type="EMBL" id="JAIUJS010000005">
    <property type="protein sequence ID" value="MCA0153736.1"/>
    <property type="molecule type" value="Genomic_DNA"/>
</dbReference>
<feature type="transmembrane region" description="Helical" evidence="1">
    <location>
        <begin position="12"/>
        <end position="29"/>
    </location>
</feature>
<protein>
    <submittedName>
        <fullName evidence="2">Uncharacterized protein</fullName>
    </submittedName>
</protein>
<keyword evidence="3" id="KW-1185">Reference proteome</keyword>
<evidence type="ECO:0000256" key="1">
    <source>
        <dbReference type="SAM" id="Phobius"/>
    </source>
</evidence>
<evidence type="ECO:0000313" key="3">
    <source>
        <dbReference type="Proteomes" id="UP001198402"/>
    </source>
</evidence>
<feature type="transmembrane region" description="Helical" evidence="1">
    <location>
        <begin position="91"/>
        <end position="109"/>
    </location>
</feature>
<sequence>MALTKQIIMKNVLATIIGFIVASVTVYIFESLIGHNLFPLPEGSNPMDMEWIKNNMDQIPMGSKIFVVIAHFAGIVVGMLVAAMISKKSMVPSYIVGGLMLAATFFNIVMLPKELWFTLSDGVFVIVGFLVGRQLGMKKITTEE</sequence>
<dbReference type="Proteomes" id="UP001198402">
    <property type="component" value="Unassembled WGS sequence"/>
</dbReference>
<accession>A0ABS7Y1B9</accession>
<keyword evidence="1" id="KW-1133">Transmembrane helix</keyword>
<gene>
    <name evidence="2" type="ORF">LBV24_10950</name>
</gene>
<dbReference type="RefSeq" id="WP_224478696.1">
    <property type="nucleotide sequence ID" value="NZ_JAIUJS010000005.1"/>
</dbReference>
<feature type="transmembrane region" description="Helical" evidence="1">
    <location>
        <begin position="65"/>
        <end position="84"/>
    </location>
</feature>
<proteinExistence type="predicted"/>
<keyword evidence="1" id="KW-0472">Membrane</keyword>
<evidence type="ECO:0000313" key="2">
    <source>
        <dbReference type="EMBL" id="MCA0153736.1"/>
    </source>
</evidence>
<feature type="transmembrane region" description="Helical" evidence="1">
    <location>
        <begin position="115"/>
        <end position="132"/>
    </location>
</feature>
<reference evidence="3" key="1">
    <citation type="submission" date="2023-07" db="EMBL/GenBank/DDBJ databases">
        <authorList>
            <person name="Yue Y."/>
        </authorList>
    </citation>
    <scope>NUCLEOTIDE SEQUENCE [LARGE SCALE GENOMIC DNA]</scope>
    <source>
        <strain evidence="3">2Y89</strain>
    </source>
</reference>
<organism evidence="2 3">
    <name type="scientific">Winogradskyella vincentii</name>
    <dbReference type="NCBI Taxonomy" id="2877122"/>
    <lineage>
        <taxon>Bacteria</taxon>
        <taxon>Pseudomonadati</taxon>
        <taxon>Bacteroidota</taxon>
        <taxon>Flavobacteriia</taxon>
        <taxon>Flavobacteriales</taxon>
        <taxon>Flavobacteriaceae</taxon>
        <taxon>Winogradskyella</taxon>
    </lineage>
</organism>